<reference evidence="2" key="2">
    <citation type="submission" date="2023-05" db="EMBL/GenBank/DDBJ databases">
        <authorList>
            <person name="Schelkunov M.I."/>
        </authorList>
    </citation>
    <scope>NUCLEOTIDE SEQUENCE</scope>
    <source>
        <strain evidence="2">Hsosn_3</strain>
        <tissue evidence="2">Leaf</tissue>
    </source>
</reference>
<evidence type="ECO:0000256" key="1">
    <source>
        <dbReference type="SAM" id="MobiDB-lite"/>
    </source>
</evidence>
<dbReference type="PANTHER" id="PTHR34683:SF2">
    <property type="entry name" value="EXPRESSED PROTEIN"/>
    <property type="match status" value="1"/>
</dbReference>
<gene>
    <name evidence="2" type="ORF">POM88_004954</name>
</gene>
<reference evidence="2" key="1">
    <citation type="submission" date="2023-02" db="EMBL/GenBank/DDBJ databases">
        <title>Genome of toxic invasive species Heracleum sosnowskyi carries increased number of genes despite the absence of recent whole-genome duplications.</title>
        <authorList>
            <person name="Schelkunov M."/>
            <person name="Shtratnikova V."/>
            <person name="Makarenko M."/>
            <person name="Klepikova A."/>
            <person name="Omelchenko D."/>
            <person name="Novikova G."/>
            <person name="Obukhova E."/>
            <person name="Bogdanov V."/>
            <person name="Penin A."/>
            <person name="Logacheva M."/>
        </authorList>
    </citation>
    <scope>NUCLEOTIDE SEQUENCE</scope>
    <source>
        <strain evidence="2">Hsosn_3</strain>
        <tissue evidence="2">Leaf</tissue>
    </source>
</reference>
<feature type="compositionally biased region" description="Low complexity" evidence="1">
    <location>
        <begin position="49"/>
        <end position="65"/>
    </location>
</feature>
<evidence type="ECO:0000313" key="3">
    <source>
        <dbReference type="Proteomes" id="UP001237642"/>
    </source>
</evidence>
<dbReference type="PANTHER" id="PTHR34683">
    <property type="entry name" value="EXPRESSED PROTEIN-RELATED"/>
    <property type="match status" value="1"/>
</dbReference>
<comment type="caution">
    <text evidence="2">The sequence shown here is derived from an EMBL/GenBank/DDBJ whole genome shotgun (WGS) entry which is preliminary data.</text>
</comment>
<dbReference type="AlphaFoldDB" id="A0AAD8ND12"/>
<dbReference type="Proteomes" id="UP001237642">
    <property type="component" value="Unassembled WGS sequence"/>
</dbReference>
<protein>
    <submittedName>
        <fullName evidence="2">Uncharacterized protein</fullName>
    </submittedName>
</protein>
<dbReference type="EMBL" id="JAUIZM010000001">
    <property type="protein sequence ID" value="KAK1405349.1"/>
    <property type="molecule type" value="Genomic_DNA"/>
</dbReference>
<organism evidence="2 3">
    <name type="scientific">Heracleum sosnowskyi</name>
    <dbReference type="NCBI Taxonomy" id="360622"/>
    <lineage>
        <taxon>Eukaryota</taxon>
        <taxon>Viridiplantae</taxon>
        <taxon>Streptophyta</taxon>
        <taxon>Embryophyta</taxon>
        <taxon>Tracheophyta</taxon>
        <taxon>Spermatophyta</taxon>
        <taxon>Magnoliopsida</taxon>
        <taxon>eudicotyledons</taxon>
        <taxon>Gunneridae</taxon>
        <taxon>Pentapetalae</taxon>
        <taxon>asterids</taxon>
        <taxon>campanulids</taxon>
        <taxon>Apiales</taxon>
        <taxon>Apiaceae</taxon>
        <taxon>Apioideae</taxon>
        <taxon>apioid superclade</taxon>
        <taxon>Tordylieae</taxon>
        <taxon>Tordyliinae</taxon>
        <taxon>Heracleum</taxon>
    </lineage>
</organism>
<accession>A0AAD8ND12</accession>
<keyword evidence="3" id="KW-1185">Reference proteome</keyword>
<proteinExistence type="predicted"/>
<sequence>MKKSGFFVAASAAVVSSYSSSPDSKIHFSRQEGVSGGYTDDYSCTTPPQQQKQQKQMKNKNNNNNSSEEKFAPRFDGLRFIETLNLTSRQHSVSRARAILLQQEFFVIIPWNKLNSKMRKEPVEIISTVDFSAAAASQDFCCFRLACITSSQLSPSLSS</sequence>
<evidence type="ECO:0000313" key="2">
    <source>
        <dbReference type="EMBL" id="KAK1405349.1"/>
    </source>
</evidence>
<feature type="region of interest" description="Disordered" evidence="1">
    <location>
        <begin position="38"/>
        <end position="71"/>
    </location>
</feature>
<name>A0AAD8ND12_9APIA</name>